<protein>
    <recommendedName>
        <fullName evidence="3">RNase H type-1 domain-containing protein</fullName>
    </recommendedName>
</protein>
<evidence type="ECO:0000313" key="2">
    <source>
        <dbReference type="Proteomes" id="UP000708208"/>
    </source>
</evidence>
<comment type="caution">
    <text evidence="1">The sequence shown here is derived from an EMBL/GenBank/DDBJ whole genome shotgun (WGS) entry which is preliminary data.</text>
</comment>
<dbReference type="EMBL" id="CAJVCH010289955">
    <property type="protein sequence ID" value="CAG7785134.1"/>
    <property type="molecule type" value="Genomic_DNA"/>
</dbReference>
<gene>
    <name evidence="1" type="ORF">AFUS01_LOCUS23778</name>
</gene>
<dbReference type="PANTHER" id="PTHR33050:SF7">
    <property type="entry name" value="RIBONUCLEASE H"/>
    <property type="match status" value="1"/>
</dbReference>
<accession>A0A8J2L0T5</accession>
<dbReference type="CDD" id="cd09275">
    <property type="entry name" value="RNase_HI_RT_DIRS1"/>
    <property type="match status" value="1"/>
</dbReference>
<reference evidence="1" key="1">
    <citation type="submission" date="2021-06" db="EMBL/GenBank/DDBJ databases">
        <authorList>
            <person name="Hodson N. C."/>
            <person name="Mongue J. A."/>
            <person name="Jaron S. K."/>
        </authorList>
    </citation>
    <scope>NUCLEOTIDE SEQUENCE</scope>
</reference>
<evidence type="ECO:0000313" key="1">
    <source>
        <dbReference type="EMBL" id="CAG7785134.1"/>
    </source>
</evidence>
<proteinExistence type="predicted"/>
<dbReference type="PANTHER" id="PTHR33050">
    <property type="entry name" value="REVERSE TRANSCRIPTASE DOMAIN-CONTAINING PROTEIN"/>
    <property type="match status" value="1"/>
</dbReference>
<dbReference type="InterPro" id="IPR052055">
    <property type="entry name" value="Hepadnavirus_pol/RT"/>
</dbReference>
<name>A0A8J2L0T5_9HEXA</name>
<keyword evidence="2" id="KW-1185">Reference proteome</keyword>
<sequence>IIGHLVSCCPAVAYGMLYTKRLEHLKVTALLQHADSFSAKIRLSSTCKLDILWWISAIKLNQGFPVVRDSFDFEIFSDASKSGWGVFCNGVKSHGFWTKDLSNRSINYLELKAALYGIRIFAHDLHNLRILLRIDNTTAISYVNRYGGVAFPSLNEIAREIWQFCEKRSLTLFASYIPSKLNVEADKESRCSVYETEWELSHSDFSNIIHFFPGFSCEVDLFASFTNAKFDQFVAWKPDPYCWKVDAFTICWSHIRFYAFPPFSIISRVLQKIITDEAEGILIVPLWPSQHWFPLFKQICVGNVLHIKPHSHLLFFCDRLHPLNNQLTLIAGFLSGKQWKNKTFQRNPPN</sequence>
<evidence type="ECO:0008006" key="3">
    <source>
        <dbReference type="Google" id="ProtNLM"/>
    </source>
</evidence>
<dbReference type="AlphaFoldDB" id="A0A8J2L0T5"/>
<dbReference type="Proteomes" id="UP000708208">
    <property type="component" value="Unassembled WGS sequence"/>
</dbReference>
<feature type="non-terminal residue" evidence="1">
    <location>
        <position position="1"/>
    </location>
</feature>
<dbReference type="OrthoDB" id="2897838at2759"/>
<organism evidence="1 2">
    <name type="scientific">Allacma fusca</name>
    <dbReference type="NCBI Taxonomy" id="39272"/>
    <lineage>
        <taxon>Eukaryota</taxon>
        <taxon>Metazoa</taxon>
        <taxon>Ecdysozoa</taxon>
        <taxon>Arthropoda</taxon>
        <taxon>Hexapoda</taxon>
        <taxon>Collembola</taxon>
        <taxon>Symphypleona</taxon>
        <taxon>Sminthuridae</taxon>
        <taxon>Allacma</taxon>
    </lineage>
</organism>